<reference evidence="1 2" key="1">
    <citation type="submission" date="2023-10" db="EMBL/GenBank/DDBJ databases">
        <title>Marine bacteria isolated from horseshoe crab.</title>
        <authorList>
            <person name="Cheng T.H."/>
        </authorList>
    </citation>
    <scope>NUCLEOTIDE SEQUENCE [LARGE SCALE GENOMIC DNA]</scope>
    <source>
        <strain evidence="1 2">HSC6</strain>
    </source>
</reference>
<dbReference type="RefSeq" id="WP_317523967.1">
    <property type="nucleotide sequence ID" value="NZ_JAWJZI010000010.1"/>
</dbReference>
<comment type="caution">
    <text evidence="1">The sequence shown here is derived from an EMBL/GenBank/DDBJ whole genome shotgun (WGS) entry which is preliminary data.</text>
</comment>
<proteinExistence type="predicted"/>
<dbReference type="Proteomes" id="UP001186452">
    <property type="component" value="Unassembled WGS sequence"/>
</dbReference>
<dbReference type="EMBL" id="JAWJZI010000010">
    <property type="protein sequence ID" value="MDV5171141.1"/>
    <property type="molecule type" value="Genomic_DNA"/>
</dbReference>
<protein>
    <submittedName>
        <fullName evidence="1">Uncharacterized protein</fullName>
    </submittedName>
</protein>
<gene>
    <name evidence="1" type="ORF">R2X38_19260</name>
</gene>
<organism evidence="1 2">
    <name type="scientific">Photobacterium rosenbergii</name>
    <dbReference type="NCBI Taxonomy" id="294936"/>
    <lineage>
        <taxon>Bacteria</taxon>
        <taxon>Pseudomonadati</taxon>
        <taxon>Pseudomonadota</taxon>
        <taxon>Gammaproteobacteria</taxon>
        <taxon>Vibrionales</taxon>
        <taxon>Vibrionaceae</taxon>
        <taxon>Photobacterium</taxon>
    </lineage>
</organism>
<accession>A0ABU3ZM67</accession>
<evidence type="ECO:0000313" key="1">
    <source>
        <dbReference type="EMBL" id="MDV5171141.1"/>
    </source>
</evidence>
<keyword evidence="2" id="KW-1185">Reference proteome</keyword>
<sequence>MLILKKTKQKKEVKHEEEEKNCRLADGYGQRTNNHQEQEKYTVNKLTKNIKPITKVVMGLLQQVY</sequence>
<evidence type="ECO:0000313" key="2">
    <source>
        <dbReference type="Proteomes" id="UP001186452"/>
    </source>
</evidence>
<name>A0ABU3ZM67_9GAMM</name>